<accession>A0A6N7QTB7</accession>
<reference evidence="1 2" key="1">
    <citation type="submission" date="2019-11" db="EMBL/GenBank/DDBJ databases">
        <authorList>
            <person name="Zhang X.Y."/>
        </authorList>
    </citation>
    <scope>NUCLEOTIDE SEQUENCE [LARGE SCALE GENOMIC DNA]</scope>
    <source>
        <strain evidence="1 2">C176</strain>
    </source>
</reference>
<protein>
    <submittedName>
        <fullName evidence="1">Uncharacterized protein</fullName>
    </submittedName>
</protein>
<evidence type="ECO:0000313" key="1">
    <source>
        <dbReference type="EMBL" id="MRH78830.1"/>
    </source>
</evidence>
<proteinExistence type="predicted"/>
<keyword evidence="2" id="KW-1185">Reference proteome</keyword>
<organism evidence="1 2">
    <name type="scientific">Spiribacter salilacus</name>
    <dbReference type="NCBI Taxonomy" id="2664894"/>
    <lineage>
        <taxon>Bacteria</taxon>
        <taxon>Pseudomonadati</taxon>
        <taxon>Pseudomonadota</taxon>
        <taxon>Gammaproteobacteria</taxon>
        <taxon>Chromatiales</taxon>
        <taxon>Ectothiorhodospiraceae</taxon>
        <taxon>Spiribacter</taxon>
    </lineage>
</organism>
<sequence>MNADALISKEILLQILEESPFEHMDSSVHVMDSSVGKGHELAGVSIYGNERGWTAQINWRAVIEADEITLRVGDGDTGERAYELRDEHRSRIAVGNADGAVASPDEISAVVAKSRLARSWESDVLGVLRDTRERQATIH</sequence>
<dbReference type="RefSeq" id="WP_153719852.1">
    <property type="nucleotide sequence ID" value="NZ_WJPP01000004.1"/>
</dbReference>
<dbReference type="AlphaFoldDB" id="A0A6N7QTB7"/>
<name>A0A6N7QTB7_9GAMM</name>
<dbReference type="EMBL" id="WJPP01000004">
    <property type="protein sequence ID" value="MRH78830.1"/>
    <property type="molecule type" value="Genomic_DNA"/>
</dbReference>
<comment type="caution">
    <text evidence="1">The sequence shown here is derived from an EMBL/GenBank/DDBJ whole genome shotgun (WGS) entry which is preliminary data.</text>
</comment>
<dbReference type="Proteomes" id="UP000433788">
    <property type="component" value="Unassembled WGS sequence"/>
</dbReference>
<gene>
    <name evidence="1" type="ORF">GH984_08930</name>
</gene>
<evidence type="ECO:0000313" key="2">
    <source>
        <dbReference type="Proteomes" id="UP000433788"/>
    </source>
</evidence>